<proteinExistence type="predicted"/>
<evidence type="ECO:0000313" key="1">
    <source>
        <dbReference type="EMBL" id="QSX75882.1"/>
    </source>
</evidence>
<keyword evidence="2" id="KW-1185">Reference proteome</keyword>
<accession>A0ABX7RG21</accession>
<evidence type="ECO:0000313" key="2">
    <source>
        <dbReference type="Proteomes" id="UP000663400"/>
    </source>
</evidence>
<dbReference type="Proteomes" id="UP000663400">
    <property type="component" value="Chromosome"/>
</dbReference>
<reference evidence="1 2" key="1">
    <citation type="submission" date="2021-02" db="EMBL/GenBank/DDBJ databases">
        <title>Lysobacter arenosi sp. nov., isolated from soil of gangwondo yeongwol, south Korea.</title>
        <authorList>
            <person name="Kim K.R."/>
            <person name="Kim K.H."/>
            <person name="Jeon C.O."/>
        </authorList>
    </citation>
    <scope>NUCLEOTIDE SEQUENCE [LARGE SCALE GENOMIC DNA]</scope>
    <source>
        <strain evidence="1 2">R7</strain>
    </source>
</reference>
<name>A0ABX7RG21_9GAMM</name>
<dbReference type="RefSeq" id="WP_207527095.1">
    <property type="nucleotide sequence ID" value="NZ_CP071517.1"/>
</dbReference>
<sequence length="66" mass="7389">MTATAEPAMFQSVRKRGFTTGRTPKDGDVMGAQVVGKWLTVRWQPGGAGAYLMDQVEIYGEWQRLR</sequence>
<dbReference type="EMBL" id="CP071517">
    <property type="protein sequence ID" value="QSX75882.1"/>
    <property type="molecule type" value="Genomic_DNA"/>
</dbReference>
<organism evidence="1 2">
    <name type="scientific">Lysobacter arenosi</name>
    <dbReference type="NCBI Taxonomy" id="2795387"/>
    <lineage>
        <taxon>Bacteria</taxon>
        <taxon>Pseudomonadati</taxon>
        <taxon>Pseudomonadota</taxon>
        <taxon>Gammaproteobacteria</taxon>
        <taxon>Lysobacterales</taxon>
        <taxon>Lysobacteraceae</taxon>
        <taxon>Lysobacter</taxon>
    </lineage>
</organism>
<gene>
    <name evidence="1" type="ORF">HIV01_005070</name>
</gene>
<protein>
    <submittedName>
        <fullName evidence="1">Uncharacterized protein</fullName>
    </submittedName>
</protein>